<dbReference type="GO" id="GO:0010468">
    <property type="term" value="P:regulation of gene expression"/>
    <property type="evidence" value="ECO:0007669"/>
    <property type="project" value="TreeGrafter"/>
</dbReference>
<feature type="DNA-binding region" description="HMG box" evidence="3">
    <location>
        <begin position="171"/>
        <end position="237"/>
    </location>
</feature>
<feature type="region of interest" description="Disordered" evidence="4">
    <location>
        <begin position="115"/>
        <end position="171"/>
    </location>
</feature>
<dbReference type="AlphaFoldDB" id="A0A9N8Z395"/>
<evidence type="ECO:0000256" key="3">
    <source>
        <dbReference type="PROSITE-ProRule" id="PRU00267"/>
    </source>
</evidence>
<evidence type="ECO:0000256" key="1">
    <source>
        <dbReference type="ARBA" id="ARBA00023125"/>
    </source>
</evidence>
<feature type="domain" description="HMG box" evidence="5">
    <location>
        <begin position="171"/>
        <end position="237"/>
    </location>
</feature>
<evidence type="ECO:0000256" key="2">
    <source>
        <dbReference type="ARBA" id="ARBA00023242"/>
    </source>
</evidence>
<dbReference type="SUPFAM" id="SSF47769">
    <property type="entry name" value="SAM/Pointed domain"/>
    <property type="match status" value="1"/>
</dbReference>
<feature type="region of interest" description="Disordered" evidence="4">
    <location>
        <begin position="373"/>
        <end position="482"/>
    </location>
</feature>
<gene>
    <name evidence="6" type="ORF">FCALED_LOCUS1829</name>
</gene>
<keyword evidence="1 3" id="KW-0238">DNA-binding</keyword>
<dbReference type="Pfam" id="PF00505">
    <property type="entry name" value="HMG_box"/>
    <property type="match status" value="1"/>
</dbReference>
<dbReference type="PANTHER" id="PTHR46040">
    <property type="entry name" value="HIGH MOBILITY GROUP PROTEIN 2"/>
    <property type="match status" value="1"/>
</dbReference>
<proteinExistence type="predicted"/>
<feature type="compositionally biased region" description="Polar residues" evidence="4">
    <location>
        <begin position="277"/>
        <end position="295"/>
    </location>
</feature>
<feature type="compositionally biased region" description="Low complexity" evidence="4">
    <location>
        <begin position="324"/>
        <end position="334"/>
    </location>
</feature>
<dbReference type="PANTHER" id="PTHR46040:SF3">
    <property type="entry name" value="HIGH MOBILITY GROUP PROTEIN 2"/>
    <property type="match status" value="1"/>
</dbReference>
<protein>
    <submittedName>
        <fullName evidence="6">7438_t:CDS:1</fullName>
    </submittedName>
</protein>
<dbReference type="GO" id="GO:0003677">
    <property type="term" value="F:DNA binding"/>
    <property type="evidence" value="ECO:0007669"/>
    <property type="project" value="UniProtKB-UniRule"/>
</dbReference>
<comment type="caution">
    <text evidence="6">The sequence shown here is derived from an EMBL/GenBank/DDBJ whole genome shotgun (WGS) entry which is preliminary data.</text>
</comment>
<feature type="non-terminal residue" evidence="6">
    <location>
        <position position="482"/>
    </location>
</feature>
<feature type="compositionally biased region" description="Basic residues" evidence="4">
    <location>
        <begin position="156"/>
        <end position="166"/>
    </location>
</feature>
<dbReference type="Gene3D" id="1.10.150.50">
    <property type="entry name" value="Transcription Factor, Ets-1"/>
    <property type="match status" value="1"/>
</dbReference>
<organism evidence="6 7">
    <name type="scientific">Funneliformis caledonium</name>
    <dbReference type="NCBI Taxonomy" id="1117310"/>
    <lineage>
        <taxon>Eukaryota</taxon>
        <taxon>Fungi</taxon>
        <taxon>Fungi incertae sedis</taxon>
        <taxon>Mucoromycota</taxon>
        <taxon>Glomeromycotina</taxon>
        <taxon>Glomeromycetes</taxon>
        <taxon>Glomerales</taxon>
        <taxon>Glomeraceae</taxon>
        <taxon>Funneliformis</taxon>
    </lineage>
</organism>
<dbReference type="InterPro" id="IPR013761">
    <property type="entry name" value="SAM/pointed_sf"/>
</dbReference>
<evidence type="ECO:0000313" key="6">
    <source>
        <dbReference type="EMBL" id="CAG8462823.1"/>
    </source>
</evidence>
<dbReference type="Pfam" id="PF00536">
    <property type="entry name" value="SAM_1"/>
    <property type="match status" value="1"/>
</dbReference>
<sequence>VKLQFTFTKIQEKSIQTTMTNVTAFPQVRDFLRKCSLSQYYDRFISEGFDQLQSLLDVTEYDLIAMDVKRGHRRRLQREIASMKGVPQNMPLYIQHGTVLEDSCALADHNASQKIPYVNGTSNSSGATVVSPQIRSRSTRDDDPQDPPDSTEGGSAKRKYKRHPKRDKNAPVKPLSAYVMFAHKVREEYAGQNISFPDMAKIVGDRWKTVNPEVKEAIENEAAKAKEEYQAAMAVYKTTDYWKKYQEYLKEFKEKYELNTRDSSKSRKRQNIEPSPDSDNATPSGYSSTRSTSVGYENGSGNISSGSSNGNGNGQHSKHQFLPSSYSNHGYQQQQHHHPNYPPHSSSYIPPYTHYNPSMPPFGYTNNSIGQNVGSTFVTPPSSNSNGTPSTTLADLYAKDDSSAGDDQSQRENVSGGGNGSSNGSSIGSGSGSGGSSSSSTRQVFEDSDNSTSSSNTPPAAFVETEENQSSKQAQKKTRSDR</sequence>
<feature type="compositionally biased region" description="Low complexity" evidence="4">
    <location>
        <begin position="379"/>
        <end position="392"/>
    </location>
</feature>
<dbReference type="InterPro" id="IPR009071">
    <property type="entry name" value="HMG_box_dom"/>
</dbReference>
<dbReference type="OrthoDB" id="1919336at2759"/>
<evidence type="ECO:0000313" key="7">
    <source>
        <dbReference type="Proteomes" id="UP000789570"/>
    </source>
</evidence>
<feature type="compositionally biased region" description="Gly residues" evidence="4">
    <location>
        <begin position="415"/>
        <end position="435"/>
    </location>
</feature>
<name>A0A9N8Z395_9GLOM</name>
<keyword evidence="7" id="KW-1185">Reference proteome</keyword>
<dbReference type="InterPro" id="IPR036910">
    <property type="entry name" value="HMG_box_dom_sf"/>
</dbReference>
<dbReference type="GO" id="GO:0005634">
    <property type="term" value="C:nucleus"/>
    <property type="evidence" value="ECO:0007669"/>
    <property type="project" value="UniProtKB-UniRule"/>
</dbReference>
<evidence type="ECO:0000259" key="5">
    <source>
        <dbReference type="PROSITE" id="PS50118"/>
    </source>
</evidence>
<feature type="compositionally biased region" description="Polar residues" evidence="4">
    <location>
        <begin position="119"/>
        <end position="136"/>
    </location>
</feature>
<dbReference type="Gene3D" id="1.10.30.10">
    <property type="entry name" value="High mobility group box domain"/>
    <property type="match status" value="1"/>
</dbReference>
<dbReference type="SMART" id="SM00398">
    <property type="entry name" value="HMG"/>
    <property type="match status" value="1"/>
</dbReference>
<accession>A0A9N8Z395</accession>
<feature type="compositionally biased region" description="Low complexity" evidence="4">
    <location>
        <begin position="299"/>
        <end position="310"/>
    </location>
</feature>
<dbReference type="PROSITE" id="PS50118">
    <property type="entry name" value="HMG_BOX_2"/>
    <property type="match status" value="1"/>
</dbReference>
<dbReference type="Proteomes" id="UP000789570">
    <property type="component" value="Unassembled WGS sequence"/>
</dbReference>
<evidence type="ECO:0000256" key="4">
    <source>
        <dbReference type="SAM" id="MobiDB-lite"/>
    </source>
</evidence>
<dbReference type="SUPFAM" id="SSF47095">
    <property type="entry name" value="HMG-box"/>
    <property type="match status" value="1"/>
</dbReference>
<dbReference type="EMBL" id="CAJVPQ010000251">
    <property type="protein sequence ID" value="CAG8462823.1"/>
    <property type="molecule type" value="Genomic_DNA"/>
</dbReference>
<feature type="compositionally biased region" description="Low complexity" evidence="4">
    <location>
        <begin position="450"/>
        <end position="461"/>
    </location>
</feature>
<dbReference type="InterPro" id="IPR001660">
    <property type="entry name" value="SAM"/>
</dbReference>
<dbReference type="SMART" id="SM00454">
    <property type="entry name" value="SAM"/>
    <property type="match status" value="1"/>
</dbReference>
<keyword evidence="2 3" id="KW-0539">Nucleus</keyword>
<reference evidence="6" key="1">
    <citation type="submission" date="2021-06" db="EMBL/GenBank/DDBJ databases">
        <authorList>
            <person name="Kallberg Y."/>
            <person name="Tangrot J."/>
            <person name="Rosling A."/>
        </authorList>
    </citation>
    <scope>NUCLEOTIDE SEQUENCE</scope>
    <source>
        <strain evidence="6">UK204</strain>
    </source>
</reference>
<dbReference type="InterPro" id="IPR051965">
    <property type="entry name" value="ChromReg_NeuronalGeneExpr"/>
</dbReference>
<feature type="region of interest" description="Disordered" evidence="4">
    <location>
        <begin position="258"/>
        <end position="349"/>
    </location>
</feature>